<dbReference type="EMBL" id="LPWA01000019">
    <property type="protein sequence ID" value="KUM28383.1"/>
    <property type="molecule type" value="Genomic_DNA"/>
</dbReference>
<comment type="caution">
    <text evidence="1">The sequence shown here is derived from an EMBL/GenBank/DDBJ whole genome shotgun (WGS) entry which is preliminary data.</text>
</comment>
<sequence length="81" mass="9044">MLSLYHQGQSTVERIVALLRDFGVSISKRQVVRILTSKIDAFVAEAKQVLTAGLASAGWVSVDDTGARHWRGQWRVHANRQ</sequence>
<evidence type="ECO:0000313" key="2">
    <source>
        <dbReference type="Proteomes" id="UP000053176"/>
    </source>
</evidence>
<dbReference type="AlphaFoldDB" id="A0A117N4W6"/>
<dbReference type="OrthoDB" id="7773346at2"/>
<organism evidence="1 2">
    <name type="scientific">Rhizobium loti</name>
    <name type="common">Mesorhizobium loti</name>
    <dbReference type="NCBI Taxonomy" id="381"/>
    <lineage>
        <taxon>Bacteria</taxon>
        <taxon>Pseudomonadati</taxon>
        <taxon>Pseudomonadota</taxon>
        <taxon>Alphaproteobacteria</taxon>
        <taxon>Hyphomicrobiales</taxon>
        <taxon>Phyllobacteriaceae</taxon>
        <taxon>Mesorhizobium</taxon>
    </lineage>
</organism>
<dbReference type="Proteomes" id="UP000053176">
    <property type="component" value="Unassembled WGS sequence"/>
</dbReference>
<accession>A0A117N4W6</accession>
<gene>
    <name evidence="1" type="ORF">AU467_34825</name>
</gene>
<protein>
    <recommendedName>
        <fullName evidence="3">Transposase</fullName>
    </recommendedName>
</protein>
<evidence type="ECO:0008006" key="3">
    <source>
        <dbReference type="Google" id="ProtNLM"/>
    </source>
</evidence>
<evidence type="ECO:0000313" key="1">
    <source>
        <dbReference type="EMBL" id="KUM28383.1"/>
    </source>
</evidence>
<proteinExistence type="predicted"/>
<name>A0A117N4W6_RHILI</name>
<reference evidence="1 2" key="1">
    <citation type="submission" date="2015-12" db="EMBL/GenBank/DDBJ databases">
        <title>Draft genome sequence of Mesorhizobium sp. UFLA 01-765, a multitolerant efficient symbiont and plant-growth promoting strain isolated from Zn-mining soil using Leucaena leucocephala as a trap plant.</title>
        <authorList>
            <person name="Rangel W.M."/>
            <person name="Thijs S."/>
            <person name="Longatti S.M."/>
            <person name="Moreira F.M."/>
            <person name="Weyens N."/>
            <person name="Vangronsveld J."/>
            <person name="Van Hamme J.D."/>
            <person name="Bottos E.M."/>
            <person name="Rineau F."/>
        </authorList>
    </citation>
    <scope>NUCLEOTIDE SEQUENCE [LARGE SCALE GENOMIC DNA]</scope>
    <source>
        <strain evidence="1 2">UFLA 01-765</strain>
    </source>
</reference>